<dbReference type="AlphaFoldDB" id="A0A6G8JHG0"/>
<dbReference type="Proteomes" id="UP000501366">
    <property type="component" value="Chromosome"/>
</dbReference>
<feature type="transmembrane region" description="Helical" evidence="1">
    <location>
        <begin position="5"/>
        <end position="24"/>
    </location>
</feature>
<dbReference type="RefSeq" id="WP_165888690.1">
    <property type="nucleotide sequence ID" value="NZ_CP015030.1"/>
</dbReference>
<organism evidence="2 3">
    <name type="scientific">Mannheimia granulomatis</name>
    <dbReference type="NCBI Taxonomy" id="85402"/>
    <lineage>
        <taxon>Bacteria</taxon>
        <taxon>Pseudomonadati</taxon>
        <taxon>Pseudomonadota</taxon>
        <taxon>Gammaproteobacteria</taxon>
        <taxon>Pasteurellales</taxon>
        <taxon>Pasteurellaceae</taxon>
        <taxon>Mannheimia</taxon>
    </lineage>
</organism>
<keyword evidence="1" id="KW-0472">Membrane</keyword>
<keyword evidence="1" id="KW-0812">Transmembrane</keyword>
<evidence type="ECO:0000313" key="3">
    <source>
        <dbReference type="Proteomes" id="UP000501366"/>
    </source>
</evidence>
<evidence type="ECO:0000256" key="1">
    <source>
        <dbReference type="SAM" id="Phobius"/>
    </source>
</evidence>
<dbReference type="EMBL" id="CP015030">
    <property type="protein sequence ID" value="QIM66464.1"/>
    <property type="molecule type" value="Genomic_DNA"/>
</dbReference>
<dbReference type="KEGG" id="mgra:A4G16_03280"/>
<keyword evidence="1" id="KW-1133">Transmembrane helix</keyword>
<sequence>MNYRVLFITSLFIILIGFGGLFMLPNLNTENSETTVEASQQNDVQSSSAEPTEITEKTITVITLNRDLPKGSLLQSEDYSLSELKVGETDPLTESDLKPLLDSVESHSLQGFLLSEDTQSGSLLNPKLLISPEDPRFILMSIDSTEEVAYRIYIRDTEQYLLDSLRGGDVVSIYSVQQDLAHQEREQTSMTKLADNFKVLQVKKFTQEDTKNESSNNKDYLGYVSIKMNAHQLKEFYSLDKQAKLIALPMGTNTQTINHRGMFIRQLRGKNNAN</sequence>
<name>A0A6G8JHG0_9PAST</name>
<proteinExistence type="predicted"/>
<gene>
    <name evidence="2" type="ORF">A4G16_03280</name>
</gene>
<protein>
    <submittedName>
        <fullName evidence="2">Flp operon protein C</fullName>
    </submittedName>
</protein>
<accession>A0A6G8JHG0</accession>
<reference evidence="2 3" key="1">
    <citation type="submission" date="2016-03" db="EMBL/GenBank/DDBJ databases">
        <authorList>
            <person name="Bojesen A.M."/>
            <person name="Planet P."/>
            <person name="Hansen M.J."/>
        </authorList>
    </citation>
    <scope>NUCLEOTIDE SEQUENCE [LARGE SCALE GENOMIC DNA]</scope>
    <source>
        <strain evidence="2 3">B 234/94</strain>
    </source>
</reference>
<evidence type="ECO:0000313" key="2">
    <source>
        <dbReference type="EMBL" id="QIM66464.1"/>
    </source>
</evidence>